<dbReference type="Proteomes" id="UP001596455">
    <property type="component" value="Unassembled WGS sequence"/>
</dbReference>
<feature type="domain" description="AMIN-like" evidence="2">
    <location>
        <begin position="49"/>
        <end position="179"/>
    </location>
</feature>
<feature type="signal peptide" evidence="1">
    <location>
        <begin position="1"/>
        <end position="24"/>
    </location>
</feature>
<comment type="caution">
    <text evidence="3">The sequence shown here is derived from an EMBL/GenBank/DDBJ whole genome shotgun (WGS) entry which is preliminary data.</text>
</comment>
<organism evidence="3 4">
    <name type="scientific">Georgenia alba</name>
    <dbReference type="NCBI Taxonomy" id="2233858"/>
    <lineage>
        <taxon>Bacteria</taxon>
        <taxon>Bacillati</taxon>
        <taxon>Actinomycetota</taxon>
        <taxon>Actinomycetes</taxon>
        <taxon>Micrococcales</taxon>
        <taxon>Bogoriellaceae</taxon>
        <taxon>Georgenia</taxon>
    </lineage>
</organism>
<evidence type="ECO:0000256" key="1">
    <source>
        <dbReference type="SAM" id="SignalP"/>
    </source>
</evidence>
<keyword evidence="4" id="KW-1185">Reference proteome</keyword>
<sequence>MKRLLGVVVMLLLGLTLVSPTATAAPAAPYCGLTWGSLRENVPRYSEATVQDVRSGRHDCFDRMVVDLRGDVRGYDVRYVSVVRADGSGAAVPLRGGARLAVVVRAPAYDQSGDPTYQPADPRELTNVAGYRTFRQIAWAGSFEGQTTIGLGVRARLPFRVLILDGPGTGSRLVVDVAHRW</sequence>
<feature type="chain" id="PRO_5045063836" description="AMIN-like domain-containing protein" evidence="1">
    <location>
        <begin position="25"/>
        <end position="181"/>
    </location>
</feature>
<dbReference type="RefSeq" id="WP_382393886.1">
    <property type="nucleotide sequence ID" value="NZ_JBHTCQ010000002.1"/>
</dbReference>
<evidence type="ECO:0000313" key="4">
    <source>
        <dbReference type="Proteomes" id="UP001596455"/>
    </source>
</evidence>
<accession>A0ABW2QDH9</accession>
<protein>
    <recommendedName>
        <fullName evidence="2">AMIN-like domain-containing protein</fullName>
    </recommendedName>
</protein>
<gene>
    <name evidence="3" type="ORF">ACFQQL_10020</name>
</gene>
<evidence type="ECO:0000313" key="3">
    <source>
        <dbReference type="EMBL" id="MFC7405443.1"/>
    </source>
</evidence>
<dbReference type="Pfam" id="PF24837">
    <property type="entry name" value="AMIN-like"/>
    <property type="match status" value="1"/>
</dbReference>
<proteinExistence type="predicted"/>
<keyword evidence="1" id="KW-0732">Signal</keyword>
<dbReference type="InterPro" id="IPR056303">
    <property type="entry name" value="AMIN-like"/>
</dbReference>
<name>A0ABW2QDH9_9MICO</name>
<evidence type="ECO:0000259" key="2">
    <source>
        <dbReference type="Pfam" id="PF24837"/>
    </source>
</evidence>
<dbReference type="EMBL" id="JBHTCQ010000002">
    <property type="protein sequence ID" value="MFC7405443.1"/>
    <property type="molecule type" value="Genomic_DNA"/>
</dbReference>
<reference evidence="4" key="1">
    <citation type="journal article" date="2019" name="Int. J. Syst. Evol. Microbiol.">
        <title>The Global Catalogue of Microorganisms (GCM) 10K type strain sequencing project: providing services to taxonomists for standard genome sequencing and annotation.</title>
        <authorList>
            <consortium name="The Broad Institute Genomics Platform"/>
            <consortium name="The Broad Institute Genome Sequencing Center for Infectious Disease"/>
            <person name="Wu L."/>
            <person name="Ma J."/>
        </authorList>
    </citation>
    <scope>NUCLEOTIDE SEQUENCE [LARGE SCALE GENOMIC DNA]</scope>
    <source>
        <strain evidence="4">JCM 1490</strain>
    </source>
</reference>